<dbReference type="NCBIfam" id="NF046065">
    <property type="entry name" value="MtxRegRemB"/>
    <property type="match status" value="1"/>
</dbReference>
<dbReference type="OrthoDB" id="9811390at2"/>
<accession>A0A0A8X060</accession>
<evidence type="ECO:0000313" key="2">
    <source>
        <dbReference type="Proteomes" id="UP000031014"/>
    </source>
</evidence>
<sequence>MYLHVGEEVLVRTKDIIAILDIESASSSPFMEEFITRQDQQIVHLAKGTVKSIVVTGNHIYYSPLASGTLKKRSQKLSVQEF</sequence>
<comment type="caution">
    <text evidence="1">The sequence shown here is derived from an EMBL/GenBank/DDBJ whole genome shotgun (WGS) entry which is preliminary data.</text>
</comment>
<organism evidence="1 2">
    <name type="scientific">Mesobacillus selenatarsenatis (strain DSM 18680 / JCM 14380 / FERM P-15431 / SF-1)</name>
    <dbReference type="NCBI Taxonomy" id="1321606"/>
    <lineage>
        <taxon>Bacteria</taxon>
        <taxon>Bacillati</taxon>
        <taxon>Bacillota</taxon>
        <taxon>Bacilli</taxon>
        <taxon>Bacillales</taxon>
        <taxon>Bacillaceae</taxon>
        <taxon>Mesobacillus</taxon>
    </lineage>
</organism>
<keyword evidence="2" id="KW-1185">Reference proteome</keyword>
<dbReference type="InterPro" id="IPR007169">
    <property type="entry name" value="RemA-like"/>
</dbReference>
<proteinExistence type="predicted"/>
<dbReference type="RefSeq" id="WP_041965165.1">
    <property type="nucleotide sequence ID" value="NZ_BASE01000029.1"/>
</dbReference>
<dbReference type="EMBL" id="BASE01000029">
    <property type="protein sequence ID" value="GAM13303.1"/>
    <property type="molecule type" value="Genomic_DNA"/>
</dbReference>
<dbReference type="STRING" id="1321606.SAMD00020551_1445"/>
<dbReference type="AlphaFoldDB" id="A0A0A8X060"/>
<gene>
    <name evidence="1" type="ORF">SAMD00020551_1445</name>
</gene>
<dbReference type="Pfam" id="PF04025">
    <property type="entry name" value="RemA-like"/>
    <property type="match status" value="1"/>
</dbReference>
<dbReference type="Proteomes" id="UP000031014">
    <property type="component" value="Unassembled WGS sequence"/>
</dbReference>
<evidence type="ECO:0000313" key="1">
    <source>
        <dbReference type="EMBL" id="GAM13303.1"/>
    </source>
</evidence>
<protein>
    <submittedName>
        <fullName evidence="1">OrfX</fullName>
    </submittedName>
</protein>
<reference evidence="1 2" key="1">
    <citation type="submission" date="2013-06" db="EMBL/GenBank/DDBJ databases">
        <title>Whole genome shotgun sequence of Bacillus selenatarsenatis SF-1.</title>
        <authorList>
            <person name="Kuroda M."/>
            <person name="Sei K."/>
            <person name="Yamashita M."/>
            <person name="Ike M."/>
        </authorList>
    </citation>
    <scope>NUCLEOTIDE SEQUENCE [LARGE SCALE GENOMIC DNA]</scope>
    <source>
        <strain evidence="1 2">SF-1</strain>
    </source>
</reference>
<name>A0A0A8X060_MESS1</name>